<dbReference type="InterPro" id="IPR024983">
    <property type="entry name" value="CHAT_dom"/>
</dbReference>
<protein>
    <recommendedName>
        <fullName evidence="2">CHAT domain-containing protein</fullName>
    </recommendedName>
</protein>
<evidence type="ECO:0000256" key="1">
    <source>
        <dbReference type="SAM" id="MobiDB-lite"/>
    </source>
</evidence>
<dbReference type="AlphaFoldDB" id="A0A8J3Q6B0"/>
<dbReference type="EMBL" id="BONY01000011">
    <property type="protein sequence ID" value="GIH04202.1"/>
    <property type="molecule type" value="Genomic_DNA"/>
</dbReference>
<dbReference type="Pfam" id="PF12770">
    <property type="entry name" value="CHAT"/>
    <property type="match status" value="1"/>
</dbReference>
<gene>
    <name evidence="3" type="ORF">Rhe02_22690</name>
</gene>
<dbReference type="Proteomes" id="UP000612899">
    <property type="component" value="Unassembled WGS sequence"/>
</dbReference>
<feature type="compositionally biased region" description="Pro residues" evidence="1">
    <location>
        <begin position="494"/>
        <end position="512"/>
    </location>
</feature>
<organism evidence="3 4">
    <name type="scientific">Rhizocola hellebori</name>
    <dbReference type="NCBI Taxonomy" id="1392758"/>
    <lineage>
        <taxon>Bacteria</taxon>
        <taxon>Bacillati</taxon>
        <taxon>Actinomycetota</taxon>
        <taxon>Actinomycetes</taxon>
        <taxon>Micromonosporales</taxon>
        <taxon>Micromonosporaceae</taxon>
        <taxon>Rhizocola</taxon>
    </lineage>
</organism>
<sequence length="1048" mass="112400">MCGLGVVQVVRSRGLTKDSAFALVEATVSIGDDAAIRSAVLTIASIGTSPAAWREISPLLNKFLERPMAHPSRGDWLEVMAATPLASALQRLSAIATTATDPHAELAGWLLARRGVGPVAAEQIRSLLSVLANQDREAQASAVRTLAMMPIELHEVSPDAFASALNSDDPDTSLFAAIAMARLGDTAQLERMLREMNREIDPAKLEVVFPVPAKLRLWLLKLNPPIHDGSAQVVIEALTGPRMPTVADGLGEALPPSRRADATEVLAAKRTADRLLAANRSKDWRGVEKLDLAALGSLPPDTTEQLIVNLIGLGDAKETRLLDVLDNADTSQLQVARIILDFATGAGPTADHADQLAIVLGACDPHEVMRALGAQLSAADSQARDRLRQLLHYTLSQPAFSQPPELGPPTEVVDDRRTRYDSSSEQLEDVTEVENWSDGFSRSSRRHRRLRAAAPADEAAERPKRPPPPGATAPGDDIPEPTAPAQLPSEVLSPLPPPPVPPPPSPVPPPLSPADRSGQRKVYPRITCPPAVVVETPFECVVGLAERDDPTLVIAGPIAVAGEMATFDVLVTVDPESLSVAEGHQHTLVMNADNPFPAVTLHVTAKSGRQLAKERRIGVHYFCNGKLIGVAWRRLIAVATEAELDDDRQLDTKEQRLLDLSPLLTDEPPDLVLAIYRADDAAHNQYVWAAYPCAAEVAVPDVRRAKDLGESARGFASAAMTWIEFSSVPAIADFLQMQGLGVDVAQAIPIGIQSVLRLVACQPDRASAAAVLLLTEEPHVPWEIAVLQPPLETKFGLTSPFLGAHVAISRWPLVEDSPLSPLQTSLEVRHHAVVTAEYGKGATGNWAELVHARREAKSFVDDYPPADAVGPRFSEVVKCLEGMPRADLLHFALHGRFDAQNAQGGLVVLKDEANPASNDNTQFLTEPMIKGLQLCHKPFVFLNACQVGAGNQILGDYAGMAASILHAGARAVVAPLWNIDDNVAAEISLQFYAAAYGGEPVPVAEILRRIRAGYTRDAADTGGASPTLIAYQLFGHPRLKLHRIASVP</sequence>
<evidence type="ECO:0000259" key="2">
    <source>
        <dbReference type="Pfam" id="PF12770"/>
    </source>
</evidence>
<reference evidence="3" key="1">
    <citation type="submission" date="2021-01" db="EMBL/GenBank/DDBJ databases">
        <title>Whole genome shotgun sequence of Rhizocola hellebori NBRC 109834.</title>
        <authorList>
            <person name="Komaki H."/>
            <person name="Tamura T."/>
        </authorList>
    </citation>
    <scope>NUCLEOTIDE SEQUENCE</scope>
    <source>
        <strain evidence="3">NBRC 109834</strain>
    </source>
</reference>
<accession>A0A8J3Q6B0</accession>
<keyword evidence="4" id="KW-1185">Reference proteome</keyword>
<feature type="compositionally biased region" description="Basic and acidic residues" evidence="1">
    <location>
        <begin position="413"/>
        <end position="422"/>
    </location>
</feature>
<feature type="region of interest" description="Disordered" evidence="1">
    <location>
        <begin position="395"/>
        <end position="520"/>
    </location>
</feature>
<evidence type="ECO:0000313" key="3">
    <source>
        <dbReference type="EMBL" id="GIH04202.1"/>
    </source>
</evidence>
<name>A0A8J3Q6B0_9ACTN</name>
<feature type="domain" description="CHAT" evidence="2">
    <location>
        <begin position="874"/>
        <end position="1017"/>
    </location>
</feature>
<proteinExistence type="predicted"/>
<evidence type="ECO:0000313" key="4">
    <source>
        <dbReference type="Proteomes" id="UP000612899"/>
    </source>
</evidence>
<comment type="caution">
    <text evidence="3">The sequence shown here is derived from an EMBL/GenBank/DDBJ whole genome shotgun (WGS) entry which is preliminary data.</text>
</comment>